<feature type="domain" description="Nif11" evidence="1">
    <location>
        <begin position="24"/>
        <end position="69"/>
    </location>
</feature>
<dbReference type="AlphaFoldDB" id="A0A1U7IND0"/>
<dbReference type="InterPro" id="IPR012903">
    <property type="entry name" value="Nif11"/>
</dbReference>
<name>A0A1U7IND0_9CYAN</name>
<dbReference type="OrthoDB" id="481368at2"/>
<dbReference type="Proteomes" id="UP000185860">
    <property type="component" value="Unassembled WGS sequence"/>
</dbReference>
<gene>
    <name evidence="2" type="ORF">NIES2119_09470</name>
</gene>
<dbReference type="RefSeq" id="WP_073593218.1">
    <property type="nucleotide sequence ID" value="NZ_MRCE01000007.1"/>
</dbReference>
<organism evidence="2 3">
    <name type="scientific">[Phormidium ambiguum] IAM M-71</name>
    <dbReference type="NCBI Taxonomy" id="454136"/>
    <lineage>
        <taxon>Bacteria</taxon>
        <taxon>Bacillati</taxon>
        <taxon>Cyanobacteriota</taxon>
        <taxon>Cyanophyceae</taxon>
        <taxon>Oscillatoriophycideae</taxon>
        <taxon>Aerosakkonematales</taxon>
        <taxon>Aerosakkonemataceae</taxon>
        <taxon>Floridanema</taxon>
    </lineage>
</organism>
<evidence type="ECO:0000313" key="3">
    <source>
        <dbReference type="Proteomes" id="UP000185860"/>
    </source>
</evidence>
<dbReference type="InterPro" id="IPR022516">
    <property type="entry name" value="CHP03798_Ocin"/>
</dbReference>
<accession>A0A1U7IND0</accession>
<proteinExistence type="predicted"/>
<dbReference type="EMBL" id="MRCE01000007">
    <property type="protein sequence ID" value="OKH38806.1"/>
    <property type="molecule type" value="Genomic_DNA"/>
</dbReference>
<dbReference type="NCBIfam" id="TIGR03798">
    <property type="entry name" value="leader_Nif11"/>
    <property type="match status" value="1"/>
</dbReference>
<evidence type="ECO:0000313" key="2">
    <source>
        <dbReference type="EMBL" id="OKH38806.1"/>
    </source>
</evidence>
<dbReference type="Pfam" id="PF07862">
    <property type="entry name" value="Nif11"/>
    <property type="match status" value="1"/>
</dbReference>
<protein>
    <recommendedName>
        <fullName evidence="1">Nif11 domain-containing protein</fullName>
    </recommendedName>
</protein>
<comment type="caution">
    <text evidence="2">The sequence shown here is derived from an EMBL/GenBank/DDBJ whole genome shotgun (WGS) entry which is preliminary data.</text>
</comment>
<evidence type="ECO:0000259" key="1">
    <source>
        <dbReference type="Pfam" id="PF07862"/>
    </source>
</evidence>
<sequence>MLTNAIGPINAENLPTTEYAFVKAQQSIYELCQNIEQNPTLKSALENAKNPENFQEIAAEFGYDFTILDLQFALCWASQKTEPNFDELDDYELDEEELEAVAGGTAGRRAATVNSYWHGTGILVNQQCFHLLDQSTEARLQIEEALSTMELWIYEGNNTVSLVDLDGKYGSYKLTNIAYDGLALALLRNTSDQNTWSNYSSGSLTNILL</sequence>
<reference evidence="2 3" key="1">
    <citation type="submission" date="2016-11" db="EMBL/GenBank/DDBJ databases">
        <title>Draft Genome Sequences of Nine Cyanobacterial Strains from Diverse Habitats.</title>
        <authorList>
            <person name="Zhu T."/>
            <person name="Hou S."/>
            <person name="Lu X."/>
            <person name="Hess W.R."/>
        </authorList>
    </citation>
    <scope>NUCLEOTIDE SEQUENCE [LARGE SCALE GENOMIC DNA]</scope>
    <source>
        <strain evidence="2 3">IAM M-71</strain>
    </source>
</reference>